<feature type="compositionally biased region" description="Acidic residues" evidence="1">
    <location>
        <begin position="403"/>
        <end position="425"/>
    </location>
</feature>
<dbReference type="GeneID" id="80879569"/>
<evidence type="ECO:0000256" key="1">
    <source>
        <dbReference type="SAM" id="MobiDB-lite"/>
    </source>
</evidence>
<feature type="compositionally biased region" description="Basic residues" evidence="1">
    <location>
        <begin position="343"/>
        <end position="361"/>
    </location>
</feature>
<dbReference type="EMBL" id="JARPMG010000007">
    <property type="protein sequence ID" value="KAJ8099333.1"/>
    <property type="molecule type" value="Genomic_DNA"/>
</dbReference>
<organism evidence="2 3">
    <name type="scientific">Lipomyces tetrasporus</name>
    <dbReference type="NCBI Taxonomy" id="54092"/>
    <lineage>
        <taxon>Eukaryota</taxon>
        <taxon>Fungi</taxon>
        <taxon>Dikarya</taxon>
        <taxon>Ascomycota</taxon>
        <taxon>Saccharomycotina</taxon>
        <taxon>Lipomycetes</taxon>
        <taxon>Lipomycetales</taxon>
        <taxon>Lipomycetaceae</taxon>
        <taxon>Lipomyces</taxon>
    </lineage>
</organism>
<feature type="compositionally biased region" description="Basic and acidic residues" evidence="1">
    <location>
        <begin position="261"/>
        <end position="277"/>
    </location>
</feature>
<dbReference type="AlphaFoldDB" id="A0AAD7QQA1"/>
<sequence length="464" mass="51022">MPRAPRRRKINLTKSDTRAISNTTSLPYAADSKVVSPTVETLTQSTVPILSSLLPSSPPGRGKQTKDEQVIPDSEDEDDALVVLNEEEDGGAADGDNELSAFLPKTTSTPKAAVLDTEVGIQPRRRVTQNKQSFLPQEVLPEVASSGITKEGEDDVDADNRSTASSQSSMSDPFGFHKIRGIRITKAVSSSPNPKSSVPSAPVSERKPRSRPVDSKAVNVEESTSHELDSAGLPSSPSPPSSPLSELGKTPSPAKVSMMEPESRENPDSPLVERRNGVSENTTTRVKKSIRERKKMREITTAQLTELLPRRTTHRRRQRTRSLEFDESADDDGDTDASDDARTRKRRNGARSKPTGKKRGRSNKENYQPIDISKKRGKEPKTKHTKPLQADKNGAIRNGNITEPDEGNDDIESHDDEEDDAEQSPDSEALREMESERLRQKFKEVDGWDLEVESVPVGSDSSFL</sequence>
<protein>
    <submittedName>
        <fullName evidence="2">Uncharacterized protein</fullName>
    </submittedName>
</protein>
<keyword evidence="3" id="KW-1185">Reference proteome</keyword>
<feature type="region of interest" description="Disordered" evidence="1">
    <location>
        <begin position="50"/>
        <end position="464"/>
    </location>
</feature>
<proteinExistence type="predicted"/>
<gene>
    <name evidence="2" type="ORF">POJ06DRAFT_133106</name>
</gene>
<comment type="caution">
    <text evidence="2">The sequence shown here is derived from an EMBL/GenBank/DDBJ whole genome shotgun (WGS) entry which is preliminary data.</text>
</comment>
<name>A0AAD7QQA1_9ASCO</name>
<accession>A0AAD7QQA1</accession>
<feature type="compositionally biased region" description="Acidic residues" evidence="1">
    <location>
        <begin position="73"/>
        <end position="97"/>
    </location>
</feature>
<dbReference type="RefSeq" id="XP_056042783.1">
    <property type="nucleotide sequence ID" value="XM_056184403.1"/>
</dbReference>
<feature type="compositionally biased region" description="Acidic residues" evidence="1">
    <location>
        <begin position="325"/>
        <end position="338"/>
    </location>
</feature>
<feature type="compositionally biased region" description="Basic and acidic residues" evidence="1">
    <location>
        <begin position="428"/>
        <end position="446"/>
    </location>
</feature>
<feature type="compositionally biased region" description="Basic and acidic residues" evidence="1">
    <location>
        <begin position="204"/>
        <end position="214"/>
    </location>
</feature>
<feature type="compositionally biased region" description="Basic residues" evidence="1">
    <location>
        <begin position="375"/>
        <end position="386"/>
    </location>
</feature>
<feature type="compositionally biased region" description="Polar residues" evidence="1">
    <location>
        <begin position="161"/>
        <end position="171"/>
    </location>
</feature>
<feature type="compositionally biased region" description="Basic residues" evidence="1">
    <location>
        <begin position="311"/>
        <end position="320"/>
    </location>
</feature>
<evidence type="ECO:0000313" key="2">
    <source>
        <dbReference type="EMBL" id="KAJ8099333.1"/>
    </source>
</evidence>
<feature type="compositionally biased region" description="Low complexity" evidence="1">
    <location>
        <begin position="186"/>
        <end position="203"/>
    </location>
</feature>
<feature type="compositionally biased region" description="Basic residues" evidence="1">
    <location>
        <begin position="285"/>
        <end position="296"/>
    </location>
</feature>
<evidence type="ECO:0000313" key="3">
    <source>
        <dbReference type="Proteomes" id="UP001217417"/>
    </source>
</evidence>
<reference evidence="2" key="1">
    <citation type="submission" date="2023-03" db="EMBL/GenBank/DDBJ databases">
        <title>Near-Complete genome sequence of Lipomyces tetrasporous NRRL Y-64009, an oleaginous yeast capable of growing on lignocellulosic hydrolysates.</title>
        <authorList>
            <consortium name="Lawrence Berkeley National Laboratory"/>
            <person name="Jagtap S.S."/>
            <person name="Liu J.-J."/>
            <person name="Walukiewicz H.E."/>
            <person name="Pangilinan J."/>
            <person name="Lipzen A."/>
            <person name="Ahrendt S."/>
            <person name="Koriabine M."/>
            <person name="Cobaugh K."/>
            <person name="Salamov A."/>
            <person name="Yoshinaga Y."/>
            <person name="Ng V."/>
            <person name="Daum C."/>
            <person name="Grigoriev I.V."/>
            <person name="Slininger P.J."/>
            <person name="Dien B.S."/>
            <person name="Jin Y.-S."/>
            <person name="Rao C.V."/>
        </authorList>
    </citation>
    <scope>NUCLEOTIDE SEQUENCE</scope>
    <source>
        <strain evidence="2">NRRL Y-64009</strain>
    </source>
</reference>
<dbReference type="Proteomes" id="UP001217417">
    <property type="component" value="Unassembled WGS sequence"/>
</dbReference>